<evidence type="ECO:0000313" key="1">
    <source>
        <dbReference type="EMBL" id="CAI9162844.1"/>
    </source>
</evidence>
<organism evidence="1 2">
    <name type="scientific">Rangifer tarandus platyrhynchus</name>
    <name type="common">Svalbard reindeer</name>
    <dbReference type="NCBI Taxonomy" id="3082113"/>
    <lineage>
        <taxon>Eukaryota</taxon>
        <taxon>Metazoa</taxon>
        <taxon>Chordata</taxon>
        <taxon>Craniata</taxon>
        <taxon>Vertebrata</taxon>
        <taxon>Euteleostomi</taxon>
        <taxon>Mammalia</taxon>
        <taxon>Eutheria</taxon>
        <taxon>Laurasiatheria</taxon>
        <taxon>Artiodactyla</taxon>
        <taxon>Ruminantia</taxon>
        <taxon>Pecora</taxon>
        <taxon>Cervidae</taxon>
        <taxon>Odocoileinae</taxon>
        <taxon>Rangifer</taxon>
    </lineage>
</organism>
<gene>
    <name evidence="1" type="ORF">MRATA1EN1_LOCUS11806</name>
</gene>
<sequence>MKLSINPPEAGVLNGLVRPERQAGTVTAIKRKSLGRIECRSCGRHTHSQGSQEDVPLAVGSPLQSWELKAREEGMDQGDCMQVVGKPLQGAGTAARSAFSTMYHVRAGVT</sequence>
<dbReference type="EMBL" id="OX459957">
    <property type="protein sequence ID" value="CAI9162844.1"/>
    <property type="molecule type" value="Genomic_DNA"/>
</dbReference>
<name>A0ABN8YMS7_RANTA</name>
<dbReference type="Proteomes" id="UP001176941">
    <property type="component" value="Chromosome 21"/>
</dbReference>
<protein>
    <submittedName>
        <fullName evidence="1">Uncharacterized protein</fullName>
    </submittedName>
</protein>
<keyword evidence="2" id="KW-1185">Reference proteome</keyword>
<proteinExistence type="predicted"/>
<accession>A0ABN8YMS7</accession>
<reference evidence="1" key="1">
    <citation type="submission" date="2023-04" db="EMBL/GenBank/DDBJ databases">
        <authorList>
            <consortium name="ELIXIR-Norway"/>
        </authorList>
    </citation>
    <scope>NUCLEOTIDE SEQUENCE [LARGE SCALE GENOMIC DNA]</scope>
</reference>
<evidence type="ECO:0000313" key="2">
    <source>
        <dbReference type="Proteomes" id="UP001176941"/>
    </source>
</evidence>